<dbReference type="Proteomes" id="UP000316270">
    <property type="component" value="Chromosome 3"/>
</dbReference>
<dbReference type="EMBL" id="CP042187">
    <property type="protein sequence ID" value="QDS69305.1"/>
    <property type="molecule type" value="Genomic_DNA"/>
</dbReference>
<feature type="region of interest" description="Disordered" evidence="1">
    <location>
        <begin position="286"/>
        <end position="321"/>
    </location>
</feature>
<evidence type="ECO:0000313" key="3">
    <source>
        <dbReference type="Proteomes" id="UP000316270"/>
    </source>
</evidence>
<proteinExistence type="predicted"/>
<accession>A0A517L0Z6</accession>
<protein>
    <submittedName>
        <fullName evidence="2">Uncharacterized protein</fullName>
    </submittedName>
</protein>
<reference evidence="2 3" key="1">
    <citation type="submission" date="2019-07" db="EMBL/GenBank/DDBJ databases">
        <title>Finished genome of Venturia effusa.</title>
        <authorList>
            <person name="Young C.A."/>
            <person name="Cox M.P."/>
            <person name="Ganley A.R.D."/>
            <person name="David W.J."/>
        </authorList>
    </citation>
    <scope>NUCLEOTIDE SEQUENCE [LARGE SCALE GENOMIC DNA]</scope>
    <source>
        <strain evidence="3">albino</strain>
    </source>
</reference>
<evidence type="ECO:0000256" key="1">
    <source>
        <dbReference type="SAM" id="MobiDB-lite"/>
    </source>
</evidence>
<dbReference type="AlphaFoldDB" id="A0A517L0Z6"/>
<feature type="compositionally biased region" description="Low complexity" evidence="1">
    <location>
        <begin position="286"/>
        <end position="307"/>
    </location>
</feature>
<evidence type="ECO:0000313" key="2">
    <source>
        <dbReference type="EMBL" id="QDS69305.1"/>
    </source>
</evidence>
<sequence>MTSAQKIKAMWKDENITELVTQLRAQQKSLSDIQRALNDHSMLLQRVARGTLSLRSSRPRLSVPRSIFSWEPTDLVENVTDDLSFISIAEEEFDFDDAVVNSEITHQSKFIEEDLIDLSDHGTTTETNLNLEAILQDLRLVEEVSEPRLEGICQADLANAAPIDELMVDDEYSDKSQPLDTRYHSVGDAPSDITTSFWAGSDTTFGVQTMNSDNDDIESTPSLIQQDENVAKKPEEDMALVVDEPWELEETSSSSTKVSSTICSSLRLKTTIPLLSPQTTAHVTSTSLSHMSTSSSSICQSSSTSTETKTETESLDNTENEVIRSKKTAKLRSILNYAYTKQAASDLKATLMPHRQPPPPIQGQVNDALQISAHAVPNQGAFLKMLDEGSLVSSWLSVEANTTWFSSLSGLADTFSTIIHFLHLFNSYISTYGDLGALETSENIFKELSELMVSINQLRGARREGRIFAYKRDEKISRLRTDARLLLEKLEALIPTEWIIGFVSRHGHMLDDSYSRLMLKRA</sequence>
<gene>
    <name evidence="2" type="ORF">FKW77_002819</name>
</gene>
<name>A0A517L0Z6_9PEZI</name>
<organism evidence="2 3">
    <name type="scientific">Venturia effusa</name>
    <dbReference type="NCBI Taxonomy" id="50376"/>
    <lineage>
        <taxon>Eukaryota</taxon>
        <taxon>Fungi</taxon>
        <taxon>Dikarya</taxon>
        <taxon>Ascomycota</taxon>
        <taxon>Pezizomycotina</taxon>
        <taxon>Dothideomycetes</taxon>
        <taxon>Pleosporomycetidae</taxon>
        <taxon>Venturiales</taxon>
        <taxon>Venturiaceae</taxon>
        <taxon>Venturia</taxon>
    </lineage>
</organism>
<dbReference type="STRING" id="50376.A0A517L0Z6"/>
<keyword evidence="3" id="KW-1185">Reference proteome</keyword>